<sequence length="91" mass="9971">MTSKKKEKAGKPFVPYANEADVVHVGDLMIENRLDRITLSGDVDLTLDQAGLALARRLHALLGDVVGKLEGQDLPERLPPPDVQQVDNPFN</sequence>
<protein>
    <recommendedName>
        <fullName evidence="4">CBS domain-containing protein</fullName>
    </recommendedName>
</protein>
<name>A0ABV7PIH7_9BURK</name>
<reference evidence="3" key="1">
    <citation type="journal article" date="2019" name="Int. J. Syst. Evol. Microbiol.">
        <title>The Global Catalogue of Microorganisms (GCM) 10K type strain sequencing project: providing services to taxonomists for standard genome sequencing and annotation.</title>
        <authorList>
            <consortium name="The Broad Institute Genomics Platform"/>
            <consortium name="The Broad Institute Genome Sequencing Center for Infectious Disease"/>
            <person name="Wu L."/>
            <person name="Ma J."/>
        </authorList>
    </citation>
    <scope>NUCLEOTIDE SEQUENCE [LARGE SCALE GENOMIC DNA]</scope>
    <source>
        <strain evidence="3">CCM 7480</strain>
    </source>
</reference>
<feature type="region of interest" description="Disordered" evidence="1">
    <location>
        <begin position="71"/>
        <end position="91"/>
    </location>
</feature>
<proteinExistence type="predicted"/>
<evidence type="ECO:0000313" key="2">
    <source>
        <dbReference type="EMBL" id="MFC3457848.1"/>
    </source>
</evidence>
<dbReference type="EMBL" id="JBHRVV010000001">
    <property type="protein sequence ID" value="MFC3457848.1"/>
    <property type="molecule type" value="Genomic_DNA"/>
</dbReference>
<dbReference type="RefSeq" id="WP_379734228.1">
    <property type="nucleotide sequence ID" value="NZ_JBHRVV010000001.1"/>
</dbReference>
<evidence type="ECO:0008006" key="4">
    <source>
        <dbReference type="Google" id="ProtNLM"/>
    </source>
</evidence>
<evidence type="ECO:0000256" key="1">
    <source>
        <dbReference type="SAM" id="MobiDB-lite"/>
    </source>
</evidence>
<keyword evidence="3" id="KW-1185">Reference proteome</keyword>
<evidence type="ECO:0000313" key="3">
    <source>
        <dbReference type="Proteomes" id="UP001595665"/>
    </source>
</evidence>
<accession>A0ABV7PIH7</accession>
<comment type="caution">
    <text evidence="2">The sequence shown here is derived from an EMBL/GenBank/DDBJ whole genome shotgun (WGS) entry which is preliminary data.</text>
</comment>
<dbReference type="Proteomes" id="UP001595665">
    <property type="component" value="Unassembled WGS sequence"/>
</dbReference>
<gene>
    <name evidence="2" type="ORF">ACFOPH_06265</name>
</gene>
<organism evidence="2 3">
    <name type="scientific">Massilia haematophila</name>
    <dbReference type="NCBI Taxonomy" id="457923"/>
    <lineage>
        <taxon>Bacteria</taxon>
        <taxon>Pseudomonadati</taxon>
        <taxon>Pseudomonadota</taxon>
        <taxon>Betaproteobacteria</taxon>
        <taxon>Burkholderiales</taxon>
        <taxon>Oxalobacteraceae</taxon>
        <taxon>Telluria group</taxon>
        <taxon>Massilia</taxon>
    </lineage>
</organism>